<comment type="subcellular location">
    <subcellularLocation>
        <location evidence="1">Membrane</location>
    </subcellularLocation>
</comment>
<reference evidence="14" key="1">
    <citation type="journal article" date="2020" name="bioRxiv">
        <title>Comparative genomics of Chlamydomonas.</title>
        <authorList>
            <person name="Craig R.J."/>
            <person name="Hasan A.R."/>
            <person name="Ness R.W."/>
            <person name="Keightley P.D."/>
        </authorList>
    </citation>
    <scope>NUCLEOTIDE SEQUENCE</scope>
    <source>
        <strain evidence="14">CCAP 11/173</strain>
    </source>
</reference>
<feature type="region of interest" description="Disordered" evidence="11">
    <location>
        <begin position="119"/>
        <end position="165"/>
    </location>
</feature>
<feature type="compositionally biased region" description="Gly residues" evidence="11">
    <location>
        <begin position="143"/>
        <end position="162"/>
    </location>
</feature>
<evidence type="ECO:0000256" key="4">
    <source>
        <dbReference type="ARBA" id="ARBA00022692"/>
    </source>
</evidence>
<feature type="compositionally biased region" description="Gly residues" evidence="11">
    <location>
        <begin position="433"/>
        <end position="448"/>
    </location>
</feature>
<evidence type="ECO:0000313" key="15">
    <source>
        <dbReference type="Proteomes" id="UP000613740"/>
    </source>
</evidence>
<evidence type="ECO:0000256" key="3">
    <source>
        <dbReference type="ARBA" id="ARBA00012247"/>
    </source>
</evidence>
<feature type="chain" id="PRO_5032356333" description="glycerophosphodiester phosphodiesterase" evidence="12">
    <location>
        <begin position="20"/>
        <end position="563"/>
    </location>
</feature>
<dbReference type="AlphaFoldDB" id="A0A836B1L6"/>
<keyword evidence="5" id="KW-0319">Glycerol metabolism</keyword>
<evidence type="ECO:0000256" key="2">
    <source>
        <dbReference type="ARBA" id="ARBA00007277"/>
    </source>
</evidence>
<keyword evidence="15" id="KW-1185">Reference proteome</keyword>
<organism evidence="14 15">
    <name type="scientific">Chlamydomonas schloesseri</name>
    <dbReference type="NCBI Taxonomy" id="2026947"/>
    <lineage>
        <taxon>Eukaryota</taxon>
        <taxon>Viridiplantae</taxon>
        <taxon>Chlorophyta</taxon>
        <taxon>core chlorophytes</taxon>
        <taxon>Chlorophyceae</taxon>
        <taxon>CS clade</taxon>
        <taxon>Chlamydomonadales</taxon>
        <taxon>Chlamydomonadaceae</taxon>
        <taxon>Chlamydomonas</taxon>
    </lineage>
</organism>
<dbReference type="EC" id="3.1.4.46" evidence="3"/>
<keyword evidence="12" id="KW-0732">Signal</keyword>
<dbReference type="InterPro" id="IPR017946">
    <property type="entry name" value="PLC-like_Pdiesterase_TIM-brl"/>
</dbReference>
<evidence type="ECO:0000259" key="13">
    <source>
        <dbReference type="Pfam" id="PF03009"/>
    </source>
</evidence>
<sequence>MSLTGKLVSSLAYRFLAWATPLPKGIGNAPPAQTPRIDFPLLVYSHRGGDRELEPREPQGPGPGPGGCGPPPPLRYVENTLPAFRNSVAVGADLLELDVQLSADGAVVVCHDSDDLARLCGPGPGPRPKGAGSSSSSSSSSNGGPGGSSSGSGGRRGAGGPARRGRVADYAVADLPALLRHPPDPGPDPAPSEGKEGKGGKEAAAAAAATPTTAHVAAAASSSSGSDPDATRMPLLEEVLREFPAMPLQIDVKVPSPALVAAVAQLVARYRPLPPPQPAGAAAAAAGGGGPQTSPLFASPAPNPAPSAASGSCSGYAGAGVLWGSFHHATCCQLYAADPARPLFASAPRALLLLAAHLTGRLAEVPIYESAVILPWRLQPAAAGTWLGRAVLRLMRAATAAEVKKAEAQAAQAEARRQQQQQQQQLDDKGGAAAAGGKGAAGGGGGGEGQLQADTGASLLLPDFFRALQARGVAVVLFGDVNTEAAFAACLAAGADGLCTDSPSRLRAYLAAAAAAAAGGGPVPPRQASAAAAAAAGPPAAAAAAAPAPAPAPAPADVKGAGN</sequence>
<evidence type="ECO:0000256" key="12">
    <source>
        <dbReference type="SAM" id="SignalP"/>
    </source>
</evidence>
<dbReference type="GO" id="GO:0016020">
    <property type="term" value="C:membrane"/>
    <property type="evidence" value="ECO:0007669"/>
    <property type="project" value="UniProtKB-SubCell"/>
</dbReference>
<dbReference type="GO" id="GO:0006071">
    <property type="term" value="P:glycerol metabolic process"/>
    <property type="evidence" value="ECO:0007669"/>
    <property type="project" value="UniProtKB-KW"/>
</dbReference>
<gene>
    <name evidence="14" type="ORF">HYH02_008851</name>
</gene>
<keyword evidence="9" id="KW-0472">Membrane</keyword>
<name>A0A836B1L6_9CHLO</name>
<dbReference type="Gene3D" id="3.20.20.190">
    <property type="entry name" value="Phosphatidylinositol (PI) phosphodiesterase"/>
    <property type="match status" value="1"/>
</dbReference>
<dbReference type="GO" id="GO:0008889">
    <property type="term" value="F:glycerophosphodiester phosphodiesterase activity"/>
    <property type="evidence" value="ECO:0007669"/>
    <property type="project" value="UniProtKB-EC"/>
</dbReference>
<proteinExistence type="inferred from homology"/>
<comment type="catalytic activity">
    <reaction evidence="10">
        <text>a sn-glycero-3-phosphodiester + H2O = an alcohol + sn-glycerol 3-phosphate + H(+)</text>
        <dbReference type="Rhea" id="RHEA:12969"/>
        <dbReference type="ChEBI" id="CHEBI:15377"/>
        <dbReference type="ChEBI" id="CHEBI:15378"/>
        <dbReference type="ChEBI" id="CHEBI:30879"/>
        <dbReference type="ChEBI" id="CHEBI:57597"/>
        <dbReference type="ChEBI" id="CHEBI:83408"/>
        <dbReference type="EC" id="3.1.4.46"/>
    </reaction>
</comment>
<dbReference type="Proteomes" id="UP000613740">
    <property type="component" value="Unassembled WGS sequence"/>
</dbReference>
<feature type="compositionally biased region" description="Low complexity" evidence="11">
    <location>
        <begin position="411"/>
        <end position="425"/>
    </location>
</feature>
<feature type="region of interest" description="Disordered" evidence="11">
    <location>
        <begin position="544"/>
        <end position="563"/>
    </location>
</feature>
<keyword evidence="4" id="KW-0812">Transmembrane</keyword>
<evidence type="ECO:0000256" key="10">
    <source>
        <dbReference type="ARBA" id="ARBA00047512"/>
    </source>
</evidence>
<feature type="region of interest" description="Disordered" evidence="11">
    <location>
        <begin position="411"/>
        <end position="448"/>
    </location>
</feature>
<feature type="compositionally biased region" description="Low complexity" evidence="11">
    <location>
        <begin position="202"/>
        <end position="226"/>
    </location>
</feature>
<dbReference type="OrthoDB" id="1058301at2759"/>
<comment type="caution">
    <text evidence="14">The sequence shown here is derived from an EMBL/GenBank/DDBJ whole genome shotgun (WGS) entry which is preliminary data.</text>
</comment>
<dbReference type="PANTHER" id="PTHR42758:SF2">
    <property type="entry name" value="PHOSPHATIDYLGLYCEROL PHOSPHOLIPASE C"/>
    <property type="match status" value="1"/>
</dbReference>
<dbReference type="InterPro" id="IPR052271">
    <property type="entry name" value="GDPD-Related"/>
</dbReference>
<keyword evidence="8" id="KW-0443">Lipid metabolism</keyword>
<dbReference type="EMBL" id="JAEHOD010000028">
    <property type="protein sequence ID" value="KAG2444981.1"/>
    <property type="molecule type" value="Genomic_DNA"/>
</dbReference>
<feature type="region of interest" description="Disordered" evidence="11">
    <location>
        <begin position="177"/>
        <end position="231"/>
    </location>
</feature>
<dbReference type="Pfam" id="PF03009">
    <property type="entry name" value="GDPD"/>
    <property type="match status" value="1"/>
</dbReference>
<dbReference type="InterPro" id="IPR030395">
    <property type="entry name" value="GP_PDE_dom"/>
</dbReference>
<feature type="domain" description="GP-PDE" evidence="13">
    <location>
        <begin position="75"/>
        <end position="257"/>
    </location>
</feature>
<evidence type="ECO:0000256" key="7">
    <source>
        <dbReference type="ARBA" id="ARBA00022989"/>
    </source>
</evidence>
<feature type="region of interest" description="Disordered" evidence="11">
    <location>
        <begin position="50"/>
        <end position="74"/>
    </location>
</feature>
<dbReference type="SUPFAM" id="SSF51695">
    <property type="entry name" value="PLC-like phosphodiesterases"/>
    <property type="match status" value="2"/>
</dbReference>
<evidence type="ECO:0000256" key="1">
    <source>
        <dbReference type="ARBA" id="ARBA00004370"/>
    </source>
</evidence>
<feature type="compositionally biased region" description="Pro residues" evidence="11">
    <location>
        <begin position="58"/>
        <end position="74"/>
    </location>
</feature>
<evidence type="ECO:0000256" key="11">
    <source>
        <dbReference type="SAM" id="MobiDB-lite"/>
    </source>
</evidence>
<evidence type="ECO:0000313" key="14">
    <source>
        <dbReference type="EMBL" id="KAG2444981.1"/>
    </source>
</evidence>
<evidence type="ECO:0000256" key="5">
    <source>
        <dbReference type="ARBA" id="ARBA00022798"/>
    </source>
</evidence>
<dbReference type="GO" id="GO:0005737">
    <property type="term" value="C:cytoplasm"/>
    <property type="evidence" value="ECO:0007669"/>
    <property type="project" value="UniProtKB-ARBA"/>
</dbReference>
<dbReference type="PANTHER" id="PTHR42758">
    <property type="entry name" value="PHOSPHATIDYLGLYCEROL PHOSPHOLIPASE C"/>
    <property type="match status" value="1"/>
</dbReference>
<accession>A0A836B1L6</accession>
<keyword evidence="7" id="KW-1133">Transmembrane helix</keyword>
<keyword evidence="6" id="KW-0378">Hydrolase</keyword>
<evidence type="ECO:0000256" key="6">
    <source>
        <dbReference type="ARBA" id="ARBA00022801"/>
    </source>
</evidence>
<comment type="similarity">
    <text evidence="2">Belongs to the glycerophosphoryl diester phosphodiesterase family.</text>
</comment>
<protein>
    <recommendedName>
        <fullName evidence="3">glycerophosphodiester phosphodiesterase</fullName>
        <ecNumber evidence="3">3.1.4.46</ecNumber>
    </recommendedName>
</protein>
<dbReference type="GO" id="GO:0046475">
    <property type="term" value="P:glycerophospholipid catabolic process"/>
    <property type="evidence" value="ECO:0007669"/>
    <property type="project" value="TreeGrafter"/>
</dbReference>
<feature type="region of interest" description="Disordered" evidence="11">
    <location>
        <begin position="277"/>
        <end position="304"/>
    </location>
</feature>
<feature type="signal peptide" evidence="12">
    <location>
        <begin position="1"/>
        <end position="19"/>
    </location>
</feature>
<feature type="compositionally biased region" description="Low complexity" evidence="11">
    <location>
        <begin position="128"/>
        <end position="142"/>
    </location>
</feature>
<evidence type="ECO:0000256" key="9">
    <source>
        <dbReference type="ARBA" id="ARBA00023136"/>
    </source>
</evidence>
<evidence type="ECO:0000256" key="8">
    <source>
        <dbReference type="ARBA" id="ARBA00023098"/>
    </source>
</evidence>